<gene>
    <name evidence="2" type="ordered locus">Os01g0593900</name>
    <name evidence="2" type="ORF">OSNPB_010593900</name>
</gene>
<dbReference type="AlphaFoldDB" id="A0A0P0V4R3"/>
<dbReference type="Proteomes" id="UP000059680">
    <property type="component" value="Chromosome 1"/>
</dbReference>
<protein>
    <submittedName>
        <fullName evidence="2">Os01g0593900 protein</fullName>
    </submittedName>
</protein>
<keyword evidence="3" id="KW-1185">Reference proteome</keyword>
<reference evidence="2 3" key="2">
    <citation type="journal article" date="2013" name="Plant Cell Physiol.">
        <title>Rice Annotation Project Database (RAP-DB): an integrative and interactive database for rice genomics.</title>
        <authorList>
            <person name="Sakai H."/>
            <person name="Lee S.S."/>
            <person name="Tanaka T."/>
            <person name="Numa H."/>
            <person name="Kim J."/>
            <person name="Kawahara Y."/>
            <person name="Wakimoto H."/>
            <person name="Yang C.C."/>
            <person name="Iwamoto M."/>
            <person name="Abe T."/>
            <person name="Yamada Y."/>
            <person name="Muto A."/>
            <person name="Inokuchi H."/>
            <person name="Ikemura T."/>
            <person name="Matsumoto T."/>
            <person name="Sasaki T."/>
            <person name="Itoh T."/>
        </authorList>
    </citation>
    <scope>NUCLEOTIDE SEQUENCE [LARGE SCALE GENOMIC DNA]</scope>
    <source>
        <strain evidence="3">cv. Nipponbare</strain>
    </source>
</reference>
<sequence>MPCLWPLIRNEKTHPTTTTNRGDIADTQNSFGRPCLTTCSVKTRKMRKQTPRTYIRVHLVRVVEDVAEDGDDVGLGGEVRHAEEALELLQHDYDRRAAHEPGDRRPRHEIHQDPQPEEPERRLQDAGEEGRREDELRVQPLVVGRPHLAADDGRHQQRRRRHRPHPEVPRAPHHRVHQRRHEARI</sequence>
<dbReference type="Gramene" id="Os01t0593900-00">
    <property type="protein sequence ID" value="Os01t0593900-00"/>
    <property type="gene ID" value="Os01g0593900"/>
</dbReference>
<name>A0A0P0V4R3_ORYSJ</name>
<evidence type="ECO:0000313" key="3">
    <source>
        <dbReference type="Proteomes" id="UP000059680"/>
    </source>
</evidence>
<dbReference type="InParanoid" id="A0A0P0V4R3"/>
<dbReference type="PaxDb" id="39947-A0A0P0V4R3"/>
<accession>A0A0P0V4R3</accession>
<feature type="compositionally biased region" description="Basic and acidic residues" evidence="1">
    <location>
        <begin position="90"/>
        <end position="137"/>
    </location>
</feature>
<evidence type="ECO:0000256" key="1">
    <source>
        <dbReference type="SAM" id="MobiDB-lite"/>
    </source>
</evidence>
<reference evidence="2 3" key="3">
    <citation type="journal article" date="2013" name="Rice">
        <title>Improvement of the Oryza sativa Nipponbare reference genome using next generation sequence and optical map data.</title>
        <authorList>
            <person name="Kawahara Y."/>
            <person name="de la Bastide M."/>
            <person name="Hamilton J.P."/>
            <person name="Kanamori H."/>
            <person name="McCombie W.R."/>
            <person name="Ouyang S."/>
            <person name="Schwartz D.C."/>
            <person name="Tanaka T."/>
            <person name="Wu J."/>
            <person name="Zhou S."/>
            <person name="Childs K.L."/>
            <person name="Davidson R.M."/>
            <person name="Lin H."/>
            <person name="Quesada-Ocampo L."/>
            <person name="Vaillancourt B."/>
            <person name="Sakai H."/>
            <person name="Lee S.S."/>
            <person name="Kim J."/>
            <person name="Numa H."/>
            <person name="Itoh T."/>
            <person name="Buell C.R."/>
            <person name="Matsumoto T."/>
        </authorList>
    </citation>
    <scope>NUCLEOTIDE SEQUENCE [LARGE SCALE GENOMIC DNA]</scope>
    <source>
        <strain evidence="3">cv. Nipponbare</strain>
    </source>
</reference>
<reference evidence="3" key="1">
    <citation type="journal article" date="2005" name="Nature">
        <title>The map-based sequence of the rice genome.</title>
        <authorList>
            <consortium name="International rice genome sequencing project (IRGSP)"/>
            <person name="Matsumoto T."/>
            <person name="Wu J."/>
            <person name="Kanamori H."/>
            <person name="Katayose Y."/>
            <person name="Fujisawa M."/>
            <person name="Namiki N."/>
            <person name="Mizuno H."/>
            <person name="Yamamoto K."/>
            <person name="Antonio B.A."/>
            <person name="Baba T."/>
            <person name="Sakata K."/>
            <person name="Nagamura Y."/>
            <person name="Aoki H."/>
            <person name="Arikawa K."/>
            <person name="Arita K."/>
            <person name="Bito T."/>
            <person name="Chiden Y."/>
            <person name="Fujitsuka N."/>
            <person name="Fukunaka R."/>
            <person name="Hamada M."/>
            <person name="Harada C."/>
            <person name="Hayashi A."/>
            <person name="Hijishita S."/>
            <person name="Honda M."/>
            <person name="Hosokawa S."/>
            <person name="Ichikawa Y."/>
            <person name="Idonuma A."/>
            <person name="Iijima M."/>
            <person name="Ikeda M."/>
            <person name="Ikeno M."/>
            <person name="Ito K."/>
            <person name="Ito S."/>
            <person name="Ito T."/>
            <person name="Ito Y."/>
            <person name="Ito Y."/>
            <person name="Iwabuchi A."/>
            <person name="Kamiya K."/>
            <person name="Karasawa W."/>
            <person name="Kurita K."/>
            <person name="Katagiri S."/>
            <person name="Kikuta A."/>
            <person name="Kobayashi H."/>
            <person name="Kobayashi N."/>
            <person name="Machita K."/>
            <person name="Maehara T."/>
            <person name="Masukawa M."/>
            <person name="Mizubayashi T."/>
            <person name="Mukai Y."/>
            <person name="Nagasaki H."/>
            <person name="Nagata Y."/>
            <person name="Naito S."/>
            <person name="Nakashima M."/>
            <person name="Nakama Y."/>
            <person name="Nakamichi Y."/>
            <person name="Nakamura M."/>
            <person name="Meguro A."/>
            <person name="Negishi M."/>
            <person name="Ohta I."/>
            <person name="Ohta T."/>
            <person name="Okamoto M."/>
            <person name="Ono N."/>
            <person name="Saji S."/>
            <person name="Sakaguchi M."/>
            <person name="Sakai K."/>
            <person name="Shibata M."/>
            <person name="Shimokawa T."/>
            <person name="Song J."/>
            <person name="Takazaki Y."/>
            <person name="Terasawa K."/>
            <person name="Tsugane M."/>
            <person name="Tsuji K."/>
            <person name="Ueda S."/>
            <person name="Waki K."/>
            <person name="Yamagata H."/>
            <person name="Yamamoto M."/>
            <person name="Yamamoto S."/>
            <person name="Yamane H."/>
            <person name="Yoshiki S."/>
            <person name="Yoshihara R."/>
            <person name="Yukawa K."/>
            <person name="Zhong H."/>
            <person name="Yano M."/>
            <person name="Yuan Q."/>
            <person name="Ouyang S."/>
            <person name="Liu J."/>
            <person name="Jones K.M."/>
            <person name="Gansberger K."/>
            <person name="Moffat K."/>
            <person name="Hill J."/>
            <person name="Bera J."/>
            <person name="Fadrosh D."/>
            <person name="Jin S."/>
            <person name="Johri S."/>
            <person name="Kim M."/>
            <person name="Overton L."/>
            <person name="Reardon M."/>
            <person name="Tsitrin T."/>
            <person name="Vuong H."/>
            <person name="Weaver B."/>
            <person name="Ciecko A."/>
            <person name="Tallon L."/>
            <person name="Jackson J."/>
            <person name="Pai G."/>
            <person name="Aken S.V."/>
            <person name="Utterback T."/>
            <person name="Reidmuller S."/>
            <person name="Feldblyum T."/>
            <person name="Hsiao J."/>
            <person name="Zismann V."/>
            <person name="Iobst S."/>
            <person name="de Vazeille A.R."/>
            <person name="Buell C.R."/>
            <person name="Ying K."/>
            <person name="Li Y."/>
            <person name="Lu T."/>
            <person name="Huang Y."/>
            <person name="Zhao Q."/>
            <person name="Feng Q."/>
            <person name="Zhang L."/>
            <person name="Zhu J."/>
            <person name="Weng Q."/>
            <person name="Mu J."/>
            <person name="Lu Y."/>
            <person name="Fan D."/>
            <person name="Liu Y."/>
            <person name="Guan J."/>
            <person name="Zhang Y."/>
            <person name="Yu S."/>
            <person name="Liu X."/>
            <person name="Zhang Y."/>
            <person name="Hong G."/>
            <person name="Han B."/>
            <person name="Choisne N."/>
            <person name="Demange N."/>
            <person name="Orjeda G."/>
            <person name="Samain S."/>
            <person name="Cattolico L."/>
            <person name="Pelletier E."/>
            <person name="Couloux A."/>
            <person name="Segurens B."/>
            <person name="Wincker P."/>
            <person name="D'Hont A."/>
            <person name="Scarpelli C."/>
            <person name="Weissenbach J."/>
            <person name="Salanoubat M."/>
            <person name="Quetier F."/>
            <person name="Yu Y."/>
            <person name="Kim H.R."/>
            <person name="Rambo T."/>
            <person name="Currie J."/>
            <person name="Collura K."/>
            <person name="Luo M."/>
            <person name="Yang T."/>
            <person name="Ammiraju J.S.S."/>
            <person name="Engler F."/>
            <person name="Soderlund C."/>
            <person name="Wing R.A."/>
            <person name="Palmer L.E."/>
            <person name="de la Bastide M."/>
            <person name="Spiegel L."/>
            <person name="Nascimento L."/>
            <person name="Zutavern T."/>
            <person name="O'Shaughnessy A."/>
            <person name="Dike S."/>
            <person name="Dedhia N."/>
            <person name="Preston R."/>
            <person name="Balija V."/>
            <person name="McCombie W.R."/>
            <person name="Chow T."/>
            <person name="Chen H."/>
            <person name="Chung M."/>
            <person name="Chen C."/>
            <person name="Shaw J."/>
            <person name="Wu H."/>
            <person name="Hsiao K."/>
            <person name="Chao Y."/>
            <person name="Chu M."/>
            <person name="Cheng C."/>
            <person name="Hour A."/>
            <person name="Lee P."/>
            <person name="Lin S."/>
            <person name="Lin Y."/>
            <person name="Liou J."/>
            <person name="Liu S."/>
            <person name="Hsing Y."/>
            <person name="Raghuvanshi S."/>
            <person name="Mohanty A."/>
            <person name="Bharti A.K."/>
            <person name="Gaur A."/>
            <person name="Gupta V."/>
            <person name="Kumar D."/>
            <person name="Ravi V."/>
            <person name="Vij S."/>
            <person name="Kapur A."/>
            <person name="Khurana P."/>
            <person name="Khurana P."/>
            <person name="Khurana J.P."/>
            <person name="Tyagi A.K."/>
            <person name="Gaikwad K."/>
            <person name="Singh A."/>
            <person name="Dalal V."/>
            <person name="Srivastava S."/>
            <person name="Dixit A."/>
            <person name="Pal A.K."/>
            <person name="Ghazi I.A."/>
            <person name="Yadav M."/>
            <person name="Pandit A."/>
            <person name="Bhargava A."/>
            <person name="Sureshbabu K."/>
            <person name="Batra K."/>
            <person name="Sharma T.R."/>
            <person name="Mohapatra T."/>
            <person name="Singh N.K."/>
            <person name="Messing J."/>
            <person name="Nelson A.B."/>
            <person name="Fuks G."/>
            <person name="Kavchok S."/>
            <person name="Keizer G."/>
            <person name="Linton E."/>
            <person name="Llaca V."/>
            <person name="Song R."/>
            <person name="Tanyolac B."/>
            <person name="Young S."/>
            <person name="Ho-Il K."/>
            <person name="Hahn J.H."/>
            <person name="Sangsakoo G."/>
            <person name="Vanavichit A."/>
            <person name="de Mattos Luiz.A.T."/>
            <person name="Zimmer P.D."/>
            <person name="Malone G."/>
            <person name="Dellagostin O."/>
            <person name="de Oliveira A.C."/>
            <person name="Bevan M."/>
            <person name="Bancroft I."/>
            <person name="Minx P."/>
            <person name="Cordum H."/>
            <person name="Wilson R."/>
            <person name="Cheng Z."/>
            <person name="Jin W."/>
            <person name="Jiang J."/>
            <person name="Leong S.A."/>
            <person name="Iwama H."/>
            <person name="Gojobori T."/>
            <person name="Itoh T."/>
            <person name="Niimura Y."/>
            <person name="Fujii Y."/>
            <person name="Habara T."/>
            <person name="Sakai H."/>
            <person name="Sato Y."/>
            <person name="Wilson G."/>
            <person name="Kumar K."/>
            <person name="McCouch S."/>
            <person name="Juretic N."/>
            <person name="Hoen D."/>
            <person name="Wright S."/>
            <person name="Bruskiewich R."/>
            <person name="Bureau T."/>
            <person name="Miyao A."/>
            <person name="Hirochika H."/>
            <person name="Nishikawa T."/>
            <person name="Kadowaki K."/>
            <person name="Sugiura M."/>
            <person name="Burr B."/>
            <person name="Sasaki T."/>
        </authorList>
    </citation>
    <scope>NUCLEOTIDE SEQUENCE [LARGE SCALE GENOMIC DNA]</scope>
    <source>
        <strain evidence="3">cv. Nipponbare</strain>
    </source>
</reference>
<proteinExistence type="predicted"/>
<organism evidence="2 3">
    <name type="scientific">Oryza sativa subsp. japonica</name>
    <name type="common">Rice</name>
    <dbReference type="NCBI Taxonomy" id="39947"/>
    <lineage>
        <taxon>Eukaryota</taxon>
        <taxon>Viridiplantae</taxon>
        <taxon>Streptophyta</taxon>
        <taxon>Embryophyta</taxon>
        <taxon>Tracheophyta</taxon>
        <taxon>Spermatophyta</taxon>
        <taxon>Magnoliopsida</taxon>
        <taxon>Liliopsida</taxon>
        <taxon>Poales</taxon>
        <taxon>Poaceae</taxon>
        <taxon>BOP clade</taxon>
        <taxon>Oryzoideae</taxon>
        <taxon>Oryzeae</taxon>
        <taxon>Oryzinae</taxon>
        <taxon>Oryza</taxon>
        <taxon>Oryza sativa</taxon>
    </lineage>
</organism>
<feature type="compositionally biased region" description="Basic residues" evidence="1">
    <location>
        <begin position="171"/>
        <end position="185"/>
    </location>
</feature>
<dbReference type="EMBL" id="AP014957">
    <property type="protein sequence ID" value="BAS72968.1"/>
    <property type="molecule type" value="Genomic_DNA"/>
</dbReference>
<feature type="region of interest" description="Disordered" evidence="1">
    <location>
        <begin position="90"/>
        <end position="185"/>
    </location>
</feature>
<evidence type="ECO:0000313" key="2">
    <source>
        <dbReference type="EMBL" id="BAS72968.1"/>
    </source>
</evidence>